<sequence length="137" mass="14458">MAETDDPVQGGPPGVTTDVVPTVLTRRLDDFHDCRDELGLALKNAMTALSGLGPFWGDDEHGRAFYEGTGSGKGFRAATEEIVRHVGNITTAYDRIGDNVAQAGANLETADWATVGRLAQAVDATGFAVPVTKAEVR</sequence>
<accession>A0ABV9C9G1</accession>
<dbReference type="RefSeq" id="WP_380836044.1">
    <property type="nucleotide sequence ID" value="NZ_JBHSFP010000001.1"/>
</dbReference>
<dbReference type="Proteomes" id="UP001596004">
    <property type="component" value="Unassembled WGS sequence"/>
</dbReference>
<keyword evidence="2" id="KW-1185">Reference proteome</keyword>
<reference evidence="2" key="1">
    <citation type="journal article" date="2019" name="Int. J. Syst. Evol. Microbiol.">
        <title>The Global Catalogue of Microorganisms (GCM) 10K type strain sequencing project: providing services to taxonomists for standard genome sequencing and annotation.</title>
        <authorList>
            <consortium name="The Broad Institute Genomics Platform"/>
            <consortium name="The Broad Institute Genome Sequencing Center for Infectious Disease"/>
            <person name="Wu L."/>
            <person name="Ma J."/>
        </authorList>
    </citation>
    <scope>NUCLEOTIDE SEQUENCE [LARGE SCALE GENOMIC DNA]</scope>
    <source>
        <strain evidence="2">CGMCC 4.7132</strain>
    </source>
</reference>
<protein>
    <recommendedName>
        <fullName evidence="3">WXG100 family type VII secretion target</fullName>
    </recommendedName>
</protein>
<name>A0ABV9C9G1_9ACTN</name>
<evidence type="ECO:0008006" key="3">
    <source>
        <dbReference type="Google" id="ProtNLM"/>
    </source>
</evidence>
<dbReference type="EMBL" id="JBHSFP010000001">
    <property type="protein sequence ID" value="MFC4529501.1"/>
    <property type="molecule type" value="Genomic_DNA"/>
</dbReference>
<comment type="caution">
    <text evidence="1">The sequence shown here is derived from an EMBL/GenBank/DDBJ whole genome shotgun (WGS) entry which is preliminary data.</text>
</comment>
<gene>
    <name evidence="1" type="ORF">ACFO60_01900</name>
</gene>
<evidence type="ECO:0000313" key="1">
    <source>
        <dbReference type="EMBL" id="MFC4529501.1"/>
    </source>
</evidence>
<evidence type="ECO:0000313" key="2">
    <source>
        <dbReference type="Proteomes" id="UP001596004"/>
    </source>
</evidence>
<organism evidence="1 2">
    <name type="scientific">Sphaerisporangium dianthi</name>
    <dbReference type="NCBI Taxonomy" id="1436120"/>
    <lineage>
        <taxon>Bacteria</taxon>
        <taxon>Bacillati</taxon>
        <taxon>Actinomycetota</taxon>
        <taxon>Actinomycetes</taxon>
        <taxon>Streptosporangiales</taxon>
        <taxon>Streptosporangiaceae</taxon>
        <taxon>Sphaerisporangium</taxon>
    </lineage>
</organism>
<proteinExistence type="predicted"/>